<keyword evidence="5" id="KW-1185">Reference proteome</keyword>
<dbReference type="KEGG" id="rub:GBA63_13355"/>
<dbReference type="AlphaFoldDB" id="A0A6G8QAM2"/>
<evidence type="ECO:0008006" key="6">
    <source>
        <dbReference type="Google" id="ProtNLM"/>
    </source>
</evidence>
<dbReference type="GO" id="GO:0000166">
    <property type="term" value="F:nucleotide binding"/>
    <property type="evidence" value="ECO:0007669"/>
    <property type="project" value="InterPro"/>
</dbReference>
<name>A0A6G8QAM2_9ACTN</name>
<evidence type="ECO:0000259" key="2">
    <source>
        <dbReference type="Pfam" id="PF01408"/>
    </source>
</evidence>
<dbReference type="SUPFAM" id="SSF51735">
    <property type="entry name" value="NAD(P)-binding Rossmann-fold domains"/>
    <property type="match status" value="1"/>
</dbReference>
<sequence>MPRGQLQAPRPRQGSGRRTRPLRAAGGTRLRPEPAGRGLRPRRLQQRGGVPGERRGRRGGVDAGRARVARRGRRYGCLRGRTSAILRVVQAGLGIWGQSWADVVREAPNVELAALADPAPKTREVAGTPVYESVEAALAEVACDAVLVATPPGTHHAVAKASLEAGRHVLVEKPLATDLAGAFDLIEVAEEAGRFLMVSQNYRYNGPFRALRRAVGEGGIGDLVSIKISCRRDTRTLFGTDDFRYSMRHPYVLDMSIHHFDLIRAATGREVARVHARGRRVPDSPFAHHPAVSALLDLEGGVPVLYEGDWATREPETSWNGDWEVVGEEGRLLWRGDRDDRGVGEVLLERWGEAPRALATPEPEFTERAATLQALRAAVETGEVPETSAADNVRSLAVTLGCVRSVEKSETVDIEQMIVGARREARPAGR</sequence>
<evidence type="ECO:0000313" key="5">
    <source>
        <dbReference type="Proteomes" id="UP000501452"/>
    </source>
</evidence>
<accession>A0A6G8QAM2</accession>
<evidence type="ECO:0000256" key="1">
    <source>
        <dbReference type="SAM" id="MobiDB-lite"/>
    </source>
</evidence>
<dbReference type="PANTHER" id="PTHR43377:SF1">
    <property type="entry name" value="BILIVERDIN REDUCTASE A"/>
    <property type="match status" value="1"/>
</dbReference>
<dbReference type="InterPro" id="IPR055170">
    <property type="entry name" value="GFO_IDH_MocA-like_dom"/>
</dbReference>
<dbReference type="EMBL" id="CP045119">
    <property type="protein sequence ID" value="QIN83509.1"/>
    <property type="molecule type" value="Genomic_DNA"/>
</dbReference>
<dbReference type="InterPro" id="IPR000683">
    <property type="entry name" value="Gfo/Idh/MocA-like_OxRdtase_N"/>
</dbReference>
<dbReference type="SUPFAM" id="SSF55347">
    <property type="entry name" value="Glyceraldehyde-3-phosphate dehydrogenase-like, C-terminal domain"/>
    <property type="match status" value="1"/>
</dbReference>
<dbReference type="Proteomes" id="UP000501452">
    <property type="component" value="Chromosome"/>
</dbReference>
<dbReference type="PANTHER" id="PTHR43377">
    <property type="entry name" value="BILIVERDIN REDUCTASE A"/>
    <property type="match status" value="1"/>
</dbReference>
<feature type="domain" description="Gfo/Idh/MocA-like oxidoreductase N-terminal" evidence="2">
    <location>
        <begin position="87"/>
        <end position="198"/>
    </location>
</feature>
<dbReference type="InterPro" id="IPR036291">
    <property type="entry name" value="NAD(P)-bd_dom_sf"/>
</dbReference>
<dbReference type="InterPro" id="IPR051450">
    <property type="entry name" value="Gfo/Idh/MocA_Oxidoreductases"/>
</dbReference>
<feature type="region of interest" description="Disordered" evidence="1">
    <location>
        <begin position="1"/>
        <end position="65"/>
    </location>
</feature>
<reference evidence="4 5" key="1">
    <citation type="submission" date="2019-10" db="EMBL/GenBank/DDBJ databases">
        <title>Rubrobacter sp nov SCSIO 52090 isolated from a deep-sea sediment in the South China Sea.</title>
        <authorList>
            <person name="Chen R.W."/>
        </authorList>
    </citation>
    <scope>NUCLEOTIDE SEQUENCE [LARGE SCALE GENOMIC DNA]</scope>
    <source>
        <strain evidence="4 5">SCSIO 52909</strain>
    </source>
</reference>
<organism evidence="4 5">
    <name type="scientific">Rubrobacter tropicus</name>
    <dbReference type="NCBI Taxonomy" id="2653851"/>
    <lineage>
        <taxon>Bacteria</taxon>
        <taxon>Bacillati</taxon>
        <taxon>Actinomycetota</taxon>
        <taxon>Rubrobacteria</taxon>
        <taxon>Rubrobacterales</taxon>
        <taxon>Rubrobacteraceae</taxon>
        <taxon>Rubrobacter</taxon>
    </lineage>
</organism>
<proteinExistence type="predicted"/>
<evidence type="ECO:0000313" key="4">
    <source>
        <dbReference type="EMBL" id="QIN83509.1"/>
    </source>
</evidence>
<feature type="domain" description="GFO/IDH/MocA-like oxidoreductase" evidence="3">
    <location>
        <begin position="208"/>
        <end position="332"/>
    </location>
</feature>
<dbReference type="Pfam" id="PF22725">
    <property type="entry name" value="GFO_IDH_MocA_C3"/>
    <property type="match status" value="1"/>
</dbReference>
<evidence type="ECO:0000259" key="3">
    <source>
        <dbReference type="Pfam" id="PF22725"/>
    </source>
</evidence>
<dbReference type="Gene3D" id="3.40.50.720">
    <property type="entry name" value="NAD(P)-binding Rossmann-like Domain"/>
    <property type="match status" value="1"/>
</dbReference>
<dbReference type="Gene3D" id="3.30.360.10">
    <property type="entry name" value="Dihydrodipicolinate Reductase, domain 2"/>
    <property type="match status" value="1"/>
</dbReference>
<gene>
    <name evidence="4" type="ORF">GBA63_13355</name>
</gene>
<dbReference type="Pfam" id="PF01408">
    <property type="entry name" value="GFO_IDH_MocA"/>
    <property type="match status" value="1"/>
</dbReference>
<protein>
    <recommendedName>
        <fullName evidence="6">Gfo/Idh/MocA family oxidoreductase</fullName>
    </recommendedName>
</protein>